<keyword evidence="7" id="KW-1185">Reference proteome</keyword>
<name>A0ABT8LER7_9BACT</name>
<dbReference type="Pfam" id="PF02535">
    <property type="entry name" value="Zip"/>
    <property type="match status" value="1"/>
</dbReference>
<comment type="caution">
    <text evidence="6">The sequence shown here is derived from an EMBL/GenBank/DDBJ whole genome shotgun (WGS) entry which is preliminary data.</text>
</comment>
<feature type="transmembrane region" description="Helical" evidence="5">
    <location>
        <begin position="33"/>
        <end position="51"/>
    </location>
</feature>
<dbReference type="EMBL" id="JAUJEB010000008">
    <property type="protein sequence ID" value="MDN5216274.1"/>
    <property type="molecule type" value="Genomic_DNA"/>
</dbReference>
<gene>
    <name evidence="6" type="ORF">QQ020_29670</name>
</gene>
<evidence type="ECO:0000256" key="3">
    <source>
        <dbReference type="ARBA" id="ARBA00022989"/>
    </source>
</evidence>
<feature type="transmembrane region" description="Helical" evidence="5">
    <location>
        <begin position="63"/>
        <end position="81"/>
    </location>
</feature>
<dbReference type="Proteomes" id="UP001172083">
    <property type="component" value="Unassembled WGS sequence"/>
</dbReference>
<protein>
    <submittedName>
        <fullName evidence="6">ZIP family metal transporter</fullName>
    </submittedName>
</protein>
<feature type="transmembrane region" description="Helical" evidence="5">
    <location>
        <begin position="102"/>
        <end position="122"/>
    </location>
</feature>
<evidence type="ECO:0000256" key="4">
    <source>
        <dbReference type="ARBA" id="ARBA00023136"/>
    </source>
</evidence>
<dbReference type="InterPro" id="IPR003689">
    <property type="entry name" value="ZIP"/>
</dbReference>
<feature type="transmembrane region" description="Helical" evidence="5">
    <location>
        <begin position="6"/>
        <end position="21"/>
    </location>
</feature>
<evidence type="ECO:0000256" key="2">
    <source>
        <dbReference type="ARBA" id="ARBA00022692"/>
    </source>
</evidence>
<evidence type="ECO:0000313" key="7">
    <source>
        <dbReference type="Proteomes" id="UP001172083"/>
    </source>
</evidence>
<feature type="transmembrane region" description="Helical" evidence="5">
    <location>
        <begin position="194"/>
        <end position="216"/>
    </location>
</feature>
<organism evidence="6 7">
    <name type="scientific">Agaribacillus aureus</name>
    <dbReference type="NCBI Taxonomy" id="3051825"/>
    <lineage>
        <taxon>Bacteria</taxon>
        <taxon>Pseudomonadati</taxon>
        <taxon>Bacteroidota</taxon>
        <taxon>Cytophagia</taxon>
        <taxon>Cytophagales</taxon>
        <taxon>Splendidivirgaceae</taxon>
        <taxon>Agaribacillus</taxon>
    </lineage>
</organism>
<dbReference type="PANTHER" id="PTHR11040">
    <property type="entry name" value="ZINC/IRON TRANSPORTER"/>
    <property type="match status" value="1"/>
</dbReference>
<evidence type="ECO:0000313" key="6">
    <source>
        <dbReference type="EMBL" id="MDN5216274.1"/>
    </source>
</evidence>
<accession>A0ABT8LER7</accession>
<proteinExistence type="predicted"/>
<comment type="subcellular location">
    <subcellularLocation>
        <location evidence="1">Membrane</location>
        <topology evidence="1">Multi-pass membrane protein</topology>
    </subcellularLocation>
</comment>
<dbReference type="PANTHER" id="PTHR11040:SF198">
    <property type="entry name" value="METAL HOMEOSTASIS FACTOR ATX2"/>
    <property type="match status" value="1"/>
</dbReference>
<keyword evidence="3 5" id="KW-1133">Transmembrane helix</keyword>
<keyword evidence="4 5" id="KW-0472">Membrane</keyword>
<evidence type="ECO:0000256" key="5">
    <source>
        <dbReference type="SAM" id="Phobius"/>
    </source>
</evidence>
<reference evidence="6" key="1">
    <citation type="submission" date="2023-06" db="EMBL/GenBank/DDBJ databases">
        <title>Genomic of Agaribacillus aureum.</title>
        <authorList>
            <person name="Wang G."/>
        </authorList>
    </citation>
    <scope>NUCLEOTIDE SEQUENCE</scope>
    <source>
        <strain evidence="6">BMA12</strain>
    </source>
</reference>
<evidence type="ECO:0000256" key="1">
    <source>
        <dbReference type="ARBA" id="ARBA00004141"/>
    </source>
</evidence>
<keyword evidence="2 5" id="KW-0812">Transmembrane</keyword>
<feature type="transmembrane region" description="Helical" evidence="5">
    <location>
        <begin position="228"/>
        <end position="245"/>
    </location>
</feature>
<feature type="transmembrane region" description="Helical" evidence="5">
    <location>
        <begin position="134"/>
        <end position="157"/>
    </location>
</feature>
<feature type="transmembrane region" description="Helical" evidence="5">
    <location>
        <begin position="164"/>
        <end position="182"/>
    </location>
</feature>
<sequence>MIVDIIVLFFSVFLTGLILLSKPFKGIANLKSFLIFGGSYLFSLTIIHLLPEVFHHAEEDVTLGYFVLLGFFLQLALEHFSQGIEHGHVHIRKDSSGILSRPIFLLISLSIHAFLEGTLLAHPNIVVHEHSSKALLVGIVLHKIPAAIALCSVLLSVMESRVKLITYIFIFAAASPLGLLLSDYLIDINFLSSRLFLILFAIVSGNFLHISTTIFYETSPDHHLSVKKLLISILGAAIALLAEFLL</sequence>
<dbReference type="RefSeq" id="WP_346761611.1">
    <property type="nucleotide sequence ID" value="NZ_JAUJEB010000008.1"/>
</dbReference>